<name>A0A183MFY3_9TREM</name>
<evidence type="ECO:0000313" key="2">
    <source>
        <dbReference type="EMBL" id="VDP17131.1"/>
    </source>
</evidence>
<reference evidence="2 3" key="1">
    <citation type="submission" date="2018-11" db="EMBL/GenBank/DDBJ databases">
        <authorList>
            <consortium name="Pathogen Informatics"/>
        </authorList>
    </citation>
    <scope>NUCLEOTIDE SEQUENCE [LARGE SCALE GENOMIC DNA]</scope>
    <source>
        <strain evidence="2 3">Zambia</strain>
    </source>
</reference>
<feature type="region of interest" description="Disordered" evidence="1">
    <location>
        <begin position="42"/>
        <end position="122"/>
    </location>
</feature>
<dbReference type="EMBL" id="UZAI01016853">
    <property type="protein sequence ID" value="VDP17131.1"/>
    <property type="molecule type" value="Genomic_DNA"/>
</dbReference>
<keyword evidence="3" id="KW-1185">Reference proteome</keyword>
<gene>
    <name evidence="2" type="ORF">SMRZ_LOCUS14958</name>
</gene>
<protein>
    <submittedName>
        <fullName evidence="2">Uncharacterized protein</fullName>
    </submittedName>
</protein>
<dbReference type="AlphaFoldDB" id="A0A183MFY3"/>
<accession>A0A183MFY3</accession>
<evidence type="ECO:0000256" key="1">
    <source>
        <dbReference type="SAM" id="MobiDB-lite"/>
    </source>
</evidence>
<dbReference type="Proteomes" id="UP000277204">
    <property type="component" value="Unassembled WGS sequence"/>
</dbReference>
<organism evidence="2 3">
    <name type="scientific">Schistosoma margrebowiei</name>
    <dbReference type="NCBI Taxonomy" id="48269"/>
    <lineage>
        <taxon>Eukaryota</taxon>
        <taxon>Metazoa</taxon>
        <taxon>Spiralia</taxon>
        <taxon>Lophotrochozoa</taxon>
        <taxon>Platyhelminthes</taxon>
        <taxon>Trematoda</taxon>
        <taxon>Digenea</taxon>
        <taxon>Strigeidida</taxon>
        <taxon>Schistosomatoidea</taxon>
        <taxon>Schistosomatidae</taxon>
        <taxon>Schistosoma</taxon>
    </lineage>
</organism>
<proteinExistence type="predicted"/>
<evidence type="ECO:0000313" key="3">
    <source>
        <dbReference type="Proteomes" id="UP000277204"/>
    </source>
</evidence>
<sequence length="122" mass="13760">MQLDDLDLAGDLFLLSHTQQQMQEKTTSVAAASTALSRHYLQRPTIGVNKPDPSGGNQEEALGVDSTHIEESTQLRHKASPYMESSGPKEERKTKEHITPRNGDRHEKNEQKLDRTRKEGLR</sequence>
<feature type="compositionally biased region" description="Basic and acidic residues" evidence="1">
    <location>
        <begin position="87"/>
        <end position="122"/>
    </location>
</feature>